<sequence length="485" mass="55160">MKNSWSSDRHILTTTGSWDTFLMLWSFRPQARAFRYVGHKDVVTSVQFSPLGNLLASASRDRTIRLWIPDKRGKSSEFKAHTAPVRSVDFSADGQFLATASEDKSIKVWNMYRQRFLYSLYRHTHWVRCAKFSPDGRLIVSCSEDKTIKIWDTTNKQCVNNFSDFVGFANFVAFNPNGTCIASAGSDHTVKIWDIRVNKLLQHYQVHSGGVNCLSFHPSGNYLITASSDGTLKILDLLEGRLIYTLQGHTGPVFTVSFSKGGELFTSGGADAQVLLWRTNFDELNYKDISKRNLKRLHFDSPPHLLDIYPRTPHPHEGRIETVEINPKLDVIDLQTSTPPVVDILSFDSTTGEQYQFPDKYFEDLEGRRIHAVSSPVKTTETTVRTLPDKGEEICRYFLNPSLMSSECSPTILKKKTEDISDLPSENQRSIPLAVTDALEHIMEQLNVLTQTVSILEQRLTLTEDKLKDCLENQQKLFNMIQQKI</sequence>
<dbReference type="PROSITE" id="PS00678">
    <property type="entry name" value="WD_REPEATS_1"/>
    <property type="match status" value="2"/>
</dbReference>
<dbReference type="SMART" id="SM00320">
    <property type="entry name" value="WD40"/>
    <property type="match status" value="6"/>
</dbReference>
<feature type="repeat" description="WD" evidence="11">
    <location>
        <begin position="246"/>
        <end position="277"/>
    </location>
</feature>
<dbReference type="PRINTS" id="PR00320">
    <property type="entry name" value="GPROTEINBRPT"/>
</dbReference>
<protein>
    <recommendedName>
        <fullName evidence="10">POC1 centriolar protein homolog B</fullName>
    </recommendedName>
</protein>
<dbReference type="InterPro" id="IPR015943">
    <property type="entry name" value="WD40/YVTN_repeat-like_dom_sf"/>
</dbReference>
<feature type="repeat" description="WD" evidence="11">
    <location>
        <begin position="204"/>
        <end position="245"/>
    </location>
</feature>
<reference evidence="13" key="2">
    <citation type="submission" date="2025-08" db="UniProtKB">
        <authorList>
            <consortium name="RefSeq"/>
        </authorList>
    </citation>
    <scope>IDENTIFICATION</scope>
    <source>
        <tissue evidence="13">Tongue muscle</tissue>
    </source>
</reference>
<dbReference type="Proteomes" id="UP001652640">
    <property type="component" value="Chromosome 24"/>
</dbReference>
<dbReference type="InterPro" id="IPR019775">
    <property type="entry name" value="WD40_repeat_CS"/>
</dbReference>
<evidence type="ECO:0000256" key="1">
    <source>
        <dbReference type="ARBA" id="ARBA00004114"/>
    </source>
</evidence>
<evidence type="ECO:0000256" key="8">
    <source>
        <dbReference type="ARBA" id="ARBA00023212"/>
    </source>
</evidence>
<evidence type="ECO:0000313" key="12">
    <source>
        <dbReference type="Proteomes" id="UP001652640"/>
    </source>
</evidence>
<dbReference type="Gene3D" id="2.130.10.10">
    <property type="entry name" value="YVTN repeat-like/Quinoprotein amine dehydrogenase"/>
    <property type="match status" value="3"/>
</dbReference>
<dbReference type="InterPro" id="IPR050505">
    <property type="entry name" value="WDR55/POC1"/>
</dbReference>
<dbReference type="InterPro" id="IPR036322">
    <property type="entry name" value="WD40_repeat_dom_sf"/>
</dbReference>
<evidence type="ECO:0000256" key="4">
    <source>
        <dbReference type="ARBA" id="ARBA00022490"/>
    </source>
</evidence>
<dbReference type="GeneID" id="110130447"/>
<evidence type="ECO:0000256" key="2">
    <source>
        <dbReference type="ARBA" id="ARBA00004120"/>
    </source>
</evidence>
<gene>
    <name evidence="13" type="primary">POC1B</name>
</gene>
<dbReference type="InterPro" id="IPR020472">
    <property type="entry name" value="WD40_PAC1"/>
</dbReference>
<dbReference type="CDD" id="cd00200">
    <property type="entry name" value="WD40"/>
    <property type="match status" value="1"/>
</dbReference>
<dbReference type="InterPro" id="IPR001680">
    <property type="entry name" value="WD40_rpt"/>
</dbReference>
<evidence type="ECO:0000256" key="6">
    <source>
        <dbReference type="ARBA" id="ARBA00022737"/>
    </source>
</evidence>
<dbReference type="PROSITE" id="PS50082">
    <property type="entry name" value="WD_REPEATS_2"/>
    <property type="match status" value="6"/>
</dbReference>
<organism evidence="12 13">
    <name type="scientific">Odocoileus virginianus</name>
    <name type="common">White-tailed deer</name>
    <dbReference type="NCBI Taxonomy" id="9874"/>
    <lineage>
        <taxon>Eukaryota</taxon>
        <taxon>Metazoa</taxon>
        <taxon>Chordata</taxon>
        <taxon>Craniata</taxon>
        <taxon>Vertebrata</taxon>
        <taxon>Euteleostomi</taxon>
        <taxon>Mammalia</taxon>
        <taxon>Eutheria</taxon>
        <taxon>Laurasiatheria</taxon>
        <taxon>Artiodactyla</taxon>
        <taxon>Ruminantia</taxon>
        <taxon>Pecora</taxon>
        <taxon>Cervidae</taxon>
        <taxon>Odocoileinae</taxon>
        <taxon>Odocoileus</taxon>
    </lineage>
</organism>
<dbReference type="PANTHER" id="PTHR44019">
    <property type="entry name" value="WD REPEAT-CONTAINING PROTEIN 55"/>
    <property type="match status" value="1"/>
</dbReference>
<dbReference type="RefSeq" id="XP_070310411.1">
    <property type="nucleotide sequence ID" value="XM_070454310.1"/>
</dbReference>
<comment type="subcellular location">
    <subcellularLocation>
        <location evidence="2">Cytoplasm</location>
        <location evidence="2">Cytoskeleton</location>
        <location evidence="2">Cilium basal body</location>
    </subcellularLocation>
    <subcellularLocation>
        <location evidence="1">Cytoplasm</location>
        <location evidence="1">Cytoskeleton</location>
        <location evidence="1">Microtubule organizing center</location>
        <location evidence="1">Centrosome</location>
        <location evidence="1">Centriole</location>
    </subcellularLocation>
    <subcellularLocation>
        <location evidence="3">Cytoplasm</location>
        <location evidence="3">Cytoskeleton</location>
        <location evidence="3">Spindle pole</location>
    </subcellularLocation>
</comment>
<evidence type="ECO:0000256" key="7">
    <source>
        <dbReference type="ARBA" id="ARBA00023054"/>
    </source>
</evidence>
<evidence type="ECO:0000256" key="5">
    <source>
        <dbReference type="ARBA" id="ARBA00022574"/>
    </source>
</evidence>
<feature type="repeat" description="WD" evidence="11">
    <location>
        <begin position="120"/>
        <end position="161"/>
    </location>
</feature>
<feature type="repeat" description="WD" evidence="11">
    <location>
        <begin position="78"/>
        <end position="119"/>
    </location>
</feature>
<evidence type="ECO:0000256" key="9">
    <source>
        <dbReference type="ARBA" id="ARBA00037984"/>
    </source>
</evidence>
<keyword evidence="8" id="KW-0206">Cytoskeleton</keyword>
<feature type="repeat" description="WD" evidence="11">
    <location>
        <begin position="36"/>
        <end position="67"/>
    </location>
</feature>
<reference evidence="12" key="1">
    <citation type="journal article" date="2022" name="J. Hered.">
        <title>A De Novo Chromosome-Level Genome Assembly of the White-Tailed Deer, Odocoileus Virginianus.</title>
        <authorList>
            <person name="London E.W."/>
            <person name="Roca A.L."/>
            <person name="Novakofski J.E."/>
            <person name="Mateus-Pinilla N.E."/>
        </authorList>
    </citation>
    <scope>NUCLEOTIDE SEQUENCE [LARGE SCALE GENOMIC DNA]</scope>
</reference>
<dbReference type="PANTHER" id="PTHR44019:SF1">
    <property type="entry name" value="POC1 CENTRIOLAR PROTEIN HOMOLOG B"/>
    <property type="match status" value="1"/>
</dbReference>
<evidence type="ECO:0000313" key="13">
    <source>
        <dbReference type="RefSeq" id="XP_070310411.1"/>
    </source>
</evidence>
<feature type="repeat" description="WD" evidence="11">
    <location>
        <begin position="172"/>
        <end position="203"/>
    </location>
</feature>
<evidence type="ECO:0000256" key="10">
    <source>
        <dbReference type="ARBA" id="ARBA00039724"/>
    </source>
</evidence>
<keyword evidence="5 11" id="KW-0853">WD repeat</keyword>
<evidence type="ECO:0000256" key="11">
    <source>
        <dbReference type="PROSITE-ProRule" id="PRU00221"/>
    </source>
</evidence>
<evidence type="ECO:0000256" key="3">
    <source>
        <dbReference type="ARBA" id="ARBA00004647"/>
    </source>
</evidence>
<name>A0ABM4H4B8_ODOVR</name>
<comment type="similarity">
    <text evidence="9">Belongs to the WD repeat POC1 family.</text>
</comment>
<keyword evidence="7" id="KW-0175">Coiled coil</keyword>
<accession>A0ABM4H4B8</accession>
<keyword evidence="6" id="KW-0677">Repeat</keyword>
<dbReference type="SUPFAM" id="SSF50978">
    <property type="entry name" value="WD40 repeat-like"/>
    <property type="match status" value="1"/>
</dbReference>
<proteinExistence type="inferred from homology"/>
<dbReference type="Pfam" id="PF00400">
    <property type="entry name" value="WD40"/>
    <property type="match status" value="6"/>
</dbReference>
<keyword evidence="12" id="KW-1185">Reference proteome</keyword>
<dbReference type="PROSITE" id="PS50294">
    <property type="entry name" value="WD_REPEATS_REGION"/>
    <property type="match status" value="6"/>
</dbReference>
<keyword evidence="4" id="KW-0963">Cytoplasm</keyword>